<dbReference type="HOGENOM" id="CLU_069356_1_0_6"/>
<organism evidence="4 5">
    <name type="scientific">Hahella chejuensis (strain KCTC 2396)</name>
    <dbReference type="NCBI Taxonomy" id="349521"/>
    <lineage>
        <taxon>Bacteria</taxon>
        <taxon>Pseudomonadati</taxon>
        <taxon>Pseudomonadota</taxon>
        <taxon>Gammaproteobacteria</taxon>
        <taxon>Oceanospirillales</taxon>
        <taxon>Hahellaceae</taxon>
        <taxon>Hahella</taxon>
    </lineage>
</organism>
<keyword evidence="1 2" id="KW-0238">DNA-binding</keyword>
<evidence type="ECO:0000313" key="4">
    <source>
        <dbReference type="EMBL" id="ABC27986.1"/>
    </source>
</evidence>
<feature type="DNA-binding region" description="H-T-H motif" evidence="2">
    <location>
        <begin position="39"/>
        <end position="58"/>
    </location>
</feature>
<dbReference type="Gene3D" id="1.10.357.10">
    <property type="entry name" value="Tetracycline Repressor, domain 2"/>
    <property type="match status" value="1"/>
</dbReference>
<dbReference type="GO" id="GO:0045892">
    <property type="term" value="P:negative regulation of DNA-templated transcription"/>
    <property type="evidence" value="ECO:0007669"/>
    <property type="project" value="InterPro"/>
</dbReference>
<dbReference type="SUPFAM" id="SSF48498">
    <property type="entry name" value="Tetracyclin repressor-like, C-terminal domain"/>
    <property type="match status" value="1"/>
</dbReference>
<keyword evidence="5" id="KW-1185">Reference proteome</keyword>
<dbReference type="InterPro" id="IPR036271">
    <property type="entry name" value="Tet_transcr_reg_TetR-rel_C_sf"/>
</dbReference>
<dbReference type="GO" id="GO:0003677">
    <property type="term" value="F:DNA binding"/>
    <property type="evidence" value="ECO:0007669"/>
    <property type="project" value="UniProtKB-UniRule"/>
</dbReference>
<dbReference type="Pfam" id="PF08362">
    <property type="entry name" value="TetR_C_3"/>
    <property type="match status" value="1"/>
</dbReference>
<accession>Q2SMY8</accession>
<gene>
    <name evidence="4" type="ordered locus">HCH_01108</name>
</gene>
<evidence type="ECO:0000256" key="2">
    <source>
        <dbReference type="PROSITE-ProRule" id="PRU00335"/>
    </source>
</evidence>
<dbReference type="Proteomes" id="UP000000238">
    <property type="component" value="Chromosome"/>
</dbReference>
<dbReference type="AlphaFoldDB" id="Q2SMY8"/>
<name>Q2SMY8_HAHCH</name>
<dbReference type="Gene3D" id="1.10.10.60">
    <property type="entry name" value="Homeodomain-like"/>
    <property type="match status" value="1"/>
</dbReference>
<dbReference type="PANTHER" id="PTHR30328:SF54">
    <property type="entry name" value="HTH-TYPE TRANSCRIPTIONAL REPRESSOR SCO4008"/>
    <property type="match status" value="1"/>
</dbReference>
<evidence type="ECO:0000256" key="1">
    <source>
        <dbReference type="ARBA" id="ARBA00023125"/>
    </source>
</evidence>
<dbReference type="InterPro" id="IPR013573">
    <property type="entry name" value="Tscrpt_reg_YcdC_C"/>
</dbReference>
<dbReference type="KEGG" id="hch:HCH_01108"/>
<dbReference type="InterPro" id="IPR009057">
    <property type="entry name" value="Homeodomain-like_sf"/>
</dbReference>
<proteinExistence type="predicted"/>
<feature type="domain" description="HTH tetR-type" evidence="3">
    <location>
        <begin position="16"/>
        <end position="76"/>
    </location>
</feature>
<dbReference type="eggNOG" id="COG1309">
    <property type="taxonomic scope" value="Bacteria"/>
</dbReference>
<dbReference type="RefSeq" id="WP_011395061.1">
    <property type="nucleotide sequence ID" value="NC_007645.1"/>
</dbReference>
<dbReference type="InterPro" id="IPR050109">
    <property type="entry name" value="HTH-type_TetR-like_transc_reg"/>
</dbReference>
<dbReference type="PANTHER" id="PTHR30328">
    <property type="entry name" value="TRANSCRIPTIONAL REPRESSOR"/>
    <property type="match status" value="1"/>
</dbReference>
<sequence>MVLKTNRVENPGRIRQKNEMLILRAAEIEFARHGFKGATVQQIADTAGLPKANVHYYFKSKHDLYLAVLSDIVELWNSAFDAIRPEDSPADALGRYIRSKVMLAKTHPLASKIFATEIISGAPTLGKYLKSNNRQWVREKSAVIQSWIDQGKIDPISPEHLIFLIWSATQHYADFSTQIEAVLGRKKLTSKDFDFAADNLIRIILKGCGVKTP</sequence>
<evidence type="ECO:0000313" key="5">
    <source>
        <dbReference type="Proteomes" id="UP000000238"/>
    </source>
</evidence>
<reference evidence="4 5" key="1">
    <citation type="journal article" date="2005" name="Nucleic Acids Res.">
        <title>Genomic blueprint of Hahella chejuensis, a marine microbe producing an algicidal agent.</title>
        <authorList>
            <person name="Jeong H."/>
            <person name="Yim J.H."/>
            <person name="Lee C."/>
            <person name="Choi S.-H."/>
            <person name="Park Y.K."/>
            <person name="Yoon S.H."/>
            <person name="Hur C.-G."/>
            <person name="Kang H.-Y."/>
            <person name="Kim D."/>
            <person name="Lee H.H."/>
            <person name="Park K.H."/>
            <person name="Park S.-H."/>
            <person name="Park H.-S."/>
            <person name="Lee H.K."/>
            <person name="Oh T.K."/>
            <person name="Kim J.F."/>
        </authorList>
    </citation>
    <scope>NUCLEOTIDE SEQUENCE [LARGE SCALE GENOMIC DNA]</scope>
    <source>
        <strain evidence="4 5">KCTC 2396</strain>
    </source>
</reference>
<dbReference type="InterPro" id="IPR001647">
    <property type="entry name" value="HTH_TetR"/>
</dbReference>
<dbReference type="EMBL" id="CP000155">
    <property type="protein sequence ID" value="ABC27986.1"/>
    <property type="molecule type" value="Genomic_DNA"/>
</dbReference>
<dbReference type="Pfam" id="PF00440">
    <property type="entry name" value="TetR_N"/>
    <property type="match status" value="1"/>
</dbReference>
<dbReference type="SUPFAM" id="SSF46689">
    <property type="entry name" value="Homeodomain-like"/>
    <property type="match status" value="1"/>
</dbReference>
<evidence type="ECO:0000259" key="3">
    <source>
        <dbReference type="PROSITE" id="PS50977"/>
    </source>
</evidence>
<dbReference type="PRINTS" id="PR00455">
    <property type="entry name" value="HTHTETR"/>
</dbReference>
<dbReference type="STRING" id="349521.HCH_01108"/>
<protein>
    <submittedName>
        <fullName evidence="4">Transcriptional regulator</fullName>
    </submittedName>
</protein>
<dbReference type="PROSITE" id="PS50977">
    <property type="entry name" value="HTH_TETR_2"/>
    <property type="match status" value="1"/>
</dbReference>